<dbReference type="RefSeq" id="WP_207681836.1">
    <property type="nucleotide sequence ID" value="NZ_CP061800.1"/>
</dbReference>
<keyword evidence="2" id="KW-1185">Reference proteome</keyword>
<dbReference type="EMBL" id="CP061800">
    <property type="protein sequence ID" value="QTA86023.1"/>
    <property type="molecule type" value="Genomic_DNA"/>
</dbReference>
<accession>A0A975GMQ7</accession>
<dbReference type="AlphaFoldDB" id="A0A975GMQ7"/>
<sequence>MTTLLKKAFDLVSSLPQPEQERLAARWIAEIRAERTLYCLPRSSEKLSEMRHENDRLLESLNAAYDDLPNAEELRLQQDMRRYHRRFIGKNAQW</sequence>
<protein>
    <submittedName>
        <fullName evidence="1">Uncharacterized protein</fullName>
    </submittedName>
</protein>
<gene>
    <name evidence="1" type="ORF">dnm_020410</name>
</gene>
<reference evidence="1" key="1">
    <citation type="journal article" date="2021" name="Microb. Physiol.">
        <title>Proteogenomic Insights into the Physiology of Marine, Sulfate-Reducing, Filamentous Desulfonema limicola and Desulfonema magnum.</title>
        <authorList>
            <person name="Schnaars V."/>
            <person name="Wohlbrand L."/>
            <person name="Scheve S."/>
            <person name="Hinrichs C."/>
            <person name="Reinhardt R."/>
            <person name="Rabus R."/>
        </authorList>
    </citation>
    <scope>NUCLEOTIDE SEQUENCE</scope>
    <source>
        <strain evidence="1">4be13</strain>
    </source>
</reference>
<evidence type="ECO:0000313" key="1">
    <source>
        <dbReference type="EMBL" id="QTA86023.1"/>
    </source>
</evidence>
<organism evidence="1 2">
    <name type="scientific">Desulfonema magnum</name>
    <dbReference type="NCBI Taxonomy" id="45655"/>
    <lineage>
        <taxon>Bacteria</taxon>
        <taxon>Pseudomonadati</taxon>
        <taxon>Thermodesulfobacteriota</taxon>
        <taxon>Desulfobacteria</taxon>
        <taxon>Desulfobacterales</taxon>
        <taxon>Desulfococcaceae</taxon>
        <taxon>Desulfonema</taxon>
    </lineage>
</organism>
<dbReference type="KEGG" id="dmm:dnm_020410"/>
<evidence type="ECO:0000313" key="2">
    <source>
        <dbReference type="Proteomes" id="UP000663722"/>
    </source>
</evidence>
<dbReference type="Proteomes" id="UP000663722">
    <property type="component" value="Chromosome"/>
</dbReference>
<name>A0A975GMQ7_9BACT</name>
<proteinExistence type="predicted"/>